<dbReference type="Gene3D" id="3.40.50.2300">
    <property type="match status" value="1"/>
</dbReference>
<dbReference type="Gene3D" id="1.10.10.10">
    <property type="entry name" value="Winged helix-like DNA-binding domain superfamily/Winged helix DNA-binding domain"/>
    <property type="match status" value="1"/>
</dbReference>
<organism evidence="8 9">
    <name type="scientific">Solobacterium moorei F0204</name>
    <dbReference type="NCBI Taxonomy" id="706433"/>
    <lineage>
        <taxon>Bacteria</taxon>
        <taxon>Bacillati</taxon>
        <taxon>Bacillota</taxon>
        <taxon>Erysipelotrichia</taxon>
        <taxon>Erysipelotrichales</taxon>
        <taxon>Erysipelotrichaceae</taxon>
        <taxon>Solobacterium</taxon>
    </lineage>
</organism>
<dbReference type="CDD" id="cd00383">
    <property type="entry name" value="trans_reg_C"/>
    <property type="match status" value="1"/>
</dbReference>
<sequence length="221" mass="25345">MTKILLVEDDFAIVHSLQEYLNLEGFSSDYASGQKEAEQLLKTKQYQLLLLDVSLKDGDGFAVCNMAQKIQLPVIFLSASSDEETVVRGLNIGADDYITKPFRPKELLSRIKNVLRRHTGHQTIILLDEIQVDIEKAIVKKKEKEINLSALEYKLLTLFIDHRGKLLTRDQLLDEIWNIAGDFVNDNTITVYIKRLREKIEDDPTNPKIIKTVRGLGYRMD</sequence>
<dbReference type="InterPro" id="IPR001789">
    <property type="entry name" value="Sig_transdc_resp-reg_receiver"/>
</dbReference>
<keyword evidence="9" id="KW-1185">Reference proteome</keyword>
<evidence type="ECO:0000256" key="1">
    <source>
        <dbReference type="ARBA" id="ARBA00023015"/>
    </source>
</evidence>
<dbReference type="GO" id="GO:0000976">
    <property type="term" value="F:transcription cis-regulatory region binding"/>
    <property type="evidence" value="ECO:0007669"/>
    <property type="project" value="TreeGrafter"/>
</dbReference>
<dbReference type="InterPro" id="IPR011006">
    <property type="entry name" value="CheY-like_superfamily"/>
</dbReference>
<reference evidence="8 9" key="1">
    <citation type="submission" date="2010-08" db="EMBL/GenBank/DDBJ databases">
        <authorList>
            <person name="Weinstock G."/>
            <person name="Sodergren E."/>
            <person name="Clifton S."/>
            <person name="Fulton L."/>
            <person name="Fulton B."/>
            <person name="Courtney L."/>
            <person name="Fronick C."/>
            <person name="Harrison M."/>
            <person name="Strong C."/>
            <person name="Farmer C."/>
            <person name="Delahaunty K."/>
            <person name="Markovic C."/>
            <person name="Hall O."/>
            <person name="Minx P."/>
            <person name="Tomlinson C."/>
            <person name="Mitreva M."/>
            <person name="Hou S."/>
            <person name="Chen J."/>
            <person name="Wollam A."/>
            <person name="Pepin K.H."/>
            <person name="Johnson M."/>
            <person name="Bhonagiri V."/>
            <person name="Zhang X."/>
            <person name="Suruliraj S."/>
            <person name="Warren W."/>
            <person name="Chinwalla A."/>
            <person name="Mardis E.R."/>
            <person name="Wilson R.K."/>
        </authorList>
    </citation>
    <scope>NUCLEOTIDE SEQUENCE [LARGE SCALE GENOMIC DNA]</scope>
    <source>
        <strain evidence="8 9">F0204</strain>
    </source>
</reference>
<dbReference type="AlphaFoldDB" id="E7MM01"/>
<dbReference type="InterPro" id="IPR036388">
    <property type="entry name" value="WH-like_DNA-bd_sf"/>
</dbReference>
<gene>
    <name evidence="8" type="ORF">HMPREF9430_00564</name>
</gene>
<dbReference type="Pfam" id="PF00486">
    <property type="entry name" value="Trans_reg_C"/>
    <property type="match status" value="1"/>
</dbReference>
<dbReference type="SMART" id="SM00862">
    <property type="entry name" value="Trans_reg_C"/>
    <property type="match status" value="1"/>
</dbReference>
<keyword evidence="4" id="KW-0597">Phosphoprotein</keyword>
<evidence type="ECO:0000313" key="9">
    <source>
        <dbReference type="Proteomes" id="UP000004097"/>
    </source>
</evidence>
<dbReference type="eggNOG" id="COG0745">
    <property type="taxonomic scope" value="Bacteria"/>
</dbReference>
<dbReference type="GO" id="GO:0005829">
    <property type="term" value="C:cytosol"/>
    <property type="evidence" value="ECO:0007669"/>
    <property type="project" value="TreeGrafter"/>
</dbReference>
<dbReference type="InterPro" id="IPR001867">
    <property type="entry name" value="OmpR/PhoB-type_DNA-bd"/>
</dbReference>
<evidence type="ECO:0000256" key="5">
    <source>
        <dbReference type="PROSITE-ProRule" id="PRU01091"/>
    </source>
</evidence>
<dbReference type="HOGENOM" id="CLU_000445_30_3_9"/>
<dbReference type="PROSITE" id="PS50110">
    <property type="entry name" value="RESPONSE_REGULATORY"/>
    <property type="match status" value="1"/>
</dbReference>
<feature type="DNA-binding region" description="OmpR/PhoB-type" evidence="5">
    <location>
        <begin position="122"/>
        <end position="221"/>
    </location>
</feature>
<dbReference type="Gene3D" id="6.10.250.690">
    <property type="match status" value="1"/>
</dbReference>
<accession>E7MM01</accession>
<evidence type="ECO:0000256" key="4">
    <source>
        <dbReference type="PROSITE-ProRule" id="PRU00169"/>
    </source>
</evidence>
<dbReference type="PROSITE" id="PS51755">
    <property type="entry name" value="OMPR_PHOB"/>
    <property type="match status" value="1"/>
</dbReference>
<dbReference type="RefSeq" id="WP_006525404.1">
    <property type="nucleotide sequence ID" value="NZ_GL637649.1"/>
</dbReference>
<keyword evidence="2 5" id="KW-0238">DNA-binding</keyword>
<dbReference type="Proteomes" id="UP000004097">
    <property type="component" value="Unassembled WGS sequence"/>
</dbReference>
<dbReference type="OrthoDB" id="9779174at2"/>
<name>E7MM01_9FIRM</name>
<dbReference type="PANTHER" id="PTHR48111">
    <property type="entry name" value="REGULATOR OF RPOS"/>
    <property type="match status" value="1"/>
</dbReference>
<feature type="domain" description="OmpR/PhoB-type" evidence="7">
    <location>
        <begin position="122"/>
        <end position="221"/>
    </location>
</feature>
<dbReference type="EMBL" id="AECQ01000008">
    <property type="protein sequence ID" value="EFW24842.1"/>
    <property type="molecule type" value="Genomic_DNA"/>
</dbReference>
<dbReference type="PANTHER" id="PTHR48111:SF73">
    <property type="entry name" value="ALKALINE PHOSPHATASE SYNTHESIS TRANSCRIPTIONAL REGULATORY PROTEIN PHOP"/>
    <property type="match status" value="1"/>
</dbReference>
<dbReference type="STRING" id="706433.HMPREF9430_00564"/>
<comment type="caution">
    <text evidence="8">The sequence shown here is derived from an EMBL/GenBank/DDBJ whole genome shotgun (WGS) entry which is preliminary data.</text>
</comment>
<dbReference type="InterPro" id="IPR039420">
    <property type="entry name" value="WalR-like"/>
</dbReference>
<protein>
    <submittedName>
        <fullName evidence="8">Response regulator receiver domain protein</fullName>
    </submittedName>
</protein>
<dbReference type="GO" id="GO:0006355">
    <property type="term" value="P:regulation of DNA-templated transcription"/>
    <property type="evidence" value="ECO:0007669"/>
    <property type="project" value="InterPro"/>
</dbReference>
<dbReference type="SMART" id="SM00448">
    <property type="entry name" value="REC"/>
    <property type="match status" value="1"/>
</dbReference>
<dbReference type="GO" id="GO:0000156">
    <property type="term" value="F:phosphorelay response regulator activity"/>
    <property type="evidence" value="ECO:0007669"/>
    <property type="project" value="TreeGrafter"/>
</dbReference>
<dbReference type="Pfam" id="PF00072">
    <property type="entry name" value="Response_reg"/>
    <property type="match status" value="1"/>
</dbReference>
<evidence type="ECO:0000313" key="8">
    <source>
        <dbReference type="EMBL" id="EFW24842.1"/>
    </source>
</evidence>
<dbReference type="SUPFAM" id="SSF52172">
    <property type="entry name" value="CheY-like"/>
    <property type="match status" value="1"/>
</dbReference>
<feature type="modified residue" description="4-aspartylphosphate" evidence="4">
    <location>
        <position position="52"/>
    </location>
</feature>
<keyword evidence="3" id="KW-0804">Transcription</keyword>
<dbReference type="GO" id="GO:0032993">
    <property type="term" value="C:protein-DNA complex"/>
    <property type="evidence" value="ECO:0007669"/>
    <property type="project" value="TreeGrafter"/>
</dbReference>
<evidence type="ECO:0000259" key="7">
    <source>
        <dbReference type="PROSITE" id="PS51755"/>
    </source>
</evidence>
<feature type="domain" description="Response regulatory" evidence="6">
    <location>
        <begin position="3"/>
        <end position="115"/>
    </location>
</feature>
<keyword evidence="1" id="KW-0805">Transcription regulation</keyword>
<evidence type="ECO:0000259" key="6">
    <source>
        <dbReference type="PROSITE" id="PS50110"/>
    </source>
</evidence>
<evidence type="ECO:0000256" key="2">
    <source>
        <dbReference type="ARBA" id="ARBA00023125"/>
    </source>
</evidence>
<proteinExistence type="predicted"/>
<evidence type="ECO:0000256" key="3">
    <source>
        <dbReference type="ARBA" id="ARBA00023163"/>
    </source>
</evidence>